<name>A0ABW1KS35_9PROT</name>
<feature type="transmembrane region" description="Helical" evidence="1">
    <location>
        <begin position="51"/>
        <end position="73"/>
    </location>
</feature>
<feature type="transmembrane region" description="Helical" evidence="1">
    <location>
        <begin position="161"/>
        <end position="178"/>
    </location>
</feature>
<sequence length="193" mass="20660">MHRRFIRIYPIYWALAAVNIFIAYAFHLGLPQSTSEAIGAALLAPGHSSKLIFVGWTLTFELFFYGVFAVLLLLPKRMSVIALSLLFTALAALGVLFNPTHPALHVATDTLLLEFVMGAWIAVVARSNLALPRWATPAFVAAGLVGFAGAALIGPAALPTVISYGGPSALLICGLVLMEKQAVFRKLSNALVR</sequence>
<evidence type="ECO:0000313" key="2">
    <source>
        <dbReference type="EMBL" id="MFC6034828.1"/>
    </source>
</evidence>
<protein>
    <submittedName>
        <fullName evidence="2">Uncharacterized protein</fullName>
    </submittedName>
</protein>
<gene>
    <name evidence="2" type="ORF">ACFMB1_04685</name>
</gene>
<dbReference type="Proteomes" id="UP001596116">
    <property type="component" value="Unassembled WGS sequence"/>
</dbReference>
<comment type="caution">
    <text evidence="2">The sequence shown here is derived from an EMBL/GenBank/DDBJ whole genome shotgun (WGS) entry which is preliminary data.</text>
</comment>
<feature type="transmembrane region" description="Helical" evidence="1">
    <location>
        <begin position="12"/>
        <end position="31"/>
    </location>
</feature>
<evidence type="ECO:0000256" key="1">
    <source>
        <dbReference type="SAM" id="Phobius"/>
    </source>
</evidence>
<keyword evidence="1" id="KW-0472">Membrane</keyword>
<dbReference type="RefSeq" id="WP_379879834.1">
    <property type="nucleotide sequence ID" value="NZ_JBHPON010000001.1"/>
</dbReference>
<evidence type="ECO:0000313" key="3">
    <source>
        <dbReference type="Proteomes" id="UP001596116"/>
    </source>
</evidence>
<dbReference type="EMBL" id="JBHPON010000001">
    <property type="protein sequence ID" value="MFC6034828.1"/>
    <property type="molecule type" value="Genomic_DNA"/>
</dbReference>
<reference evidence="2 3" key="1">
    <citation type="submission" date="2024-09" db="EMBL/GenBank/DDBJ databases">
        <authorList>
            <person name="Zhang Z.-H."/>
        </authorList>
    </citation>
    <scope>NUCLEOTIDE SEQUENCE [LARGE SCALE GENOMIC DNA]</scope>
    <source>
        <strain evidence="2 3">HHTR114</strain>
    </source>
</reference>
<keyword evidence="1" id="KW-0812">Transmembrane</keyword>
<feature type="transmembrane region" description="Helical" evidence="1">
    <location>
        <begin position="137"/>
        <end position="155"/>
    </location>
</feature>
<feature type="transmembrane region" description="Helical" evidence="1">
    <location>
        <begin position="103"/>
        <end position="125"/>
    </location>
</feature>
<accession>A0ABW1KS35</accession>
<proteinExistence type="predicted"/>
<keyword evidence="3" id="KW-1185">Reference proteome</keyword>
<feature type="transmembrane region" description="Helical" evidence="1">
    <location>
        <begin position="80"/>
        <end position="97"/>
    </location>
</feature>
<organism evidence="2 3">
    <name type="scientific">Hyphococcus aureus</name>
    <dbReference type="NCBI Taxonomy" id="2666033"/>
    <lineage>
        <taxon>Bacteria</taxon>
        <taxon>Pseudomonadati</taxon>
        <taxon>Pseudomonadota</taxon>
        <taxon>Alphaproteobacteria</taxon>
        <taxon>Parvularculales</taxon>
        <taxon>Parvularculaceae</taxon>
        <taxon>Hyphococcus</taxon>
    </lineage>
</organism>
<keyword evidence="1" id="KW-1133">Transmembrane helix</keyword>